<protein>
    <submittedName>
        <fullName evidence="2">Uncharacterized protein</fullName>
    </submittedName>
</protein>
<dbReference type="AlphaFoldDB" id="D3B5B0"/>
<dbReference type="EMBL" id="ADBJ01000015">
    <property type="protein sequence ID" value="EFA83475.1"/>
    <property type="molecule type" value="Genomic_DNA"/>
</dbReference>
<gene>
    <name evidence="2" type="ORF">PPL_03623</name>
</gene>
<evidence type="ECO:0000256" key="1">
    <source>
        <dbReference type="SAM" id="MobiDB-lite"/>
    </source>
</evidence>
<dbReference type="Proteomes" id="UP000001396">
    <property type="component" value="Unassembled WGS sequence"/>
</dbReference>
<keyword evidence="3" id="KW-1185">Reference proteome</keyword>
<name>D3B5B0_HETP5</name>
<proteinExistence type="predicted"/>
<accession>D3B5B0</accession>
<dbReference type="GeneID" id="31359110"/>
<evidence type="ECO:0000313" key="2">
    <source>
        <dbReference type="EMBL" id="EFA83475.1"/>
    </source>
</evidence>
<dbReference type="RefSeq" id="XP_020435592.1">
    <property type="nucleotide sequence ID" value="XM_020574550.1"/>
</dbReference>
<sequence>MFNLLRFKNVLVNNRLCIYRSASFALNRNISFSNITLSSSVSTPSQSSSSQSSSTQSSPISKNKNVQHQFQQQLITTTIQPKEPVFKFEEIERTLRSEANINGVLHVLQKMFDDDFSFTRDYITGVITLQDNLMKDFKYFKDIKVINMFISYYVKVNHIKGLESLVNFINKHWIHYTFDTYRMLIDYFLQTKNDFVTAEKMLNLMLNDKTIDRSMLNSTTVDLFKQRILLHQDRLSEAESIFLGNTSKDVRFFHTFLVEGYLKKQRYDHLYIFFSTHIATQRKELTVQLINGVGGRLSTLVIYNDLMGNQAFVQLILKSLQSIDKRSVLYNRVVMSYLLLGLYSHAATWYSKRIESRIAPDGFLYTLFRQYHSKYDSLVQYRQLLDQHFIKLKTCFDLDFSAKERFQEEMTSFNPSADLMPVGSAMGQNELLLRTIENLVVNEIDDNTILGKLKLEEKTVEEMVSQVRHYFDLFNAALISTHHPKALLILMLMIQSKSNQSYLELYKIAPAPLRQILFLPQAFEYAIKNEPNMVQYIRDYVHPTIYCNSNIFANAFLIRLLRDNEMEMAQEMMLNFIKRKMFLVIESVDTMAIKLTDHKIINQQLSSTLMMMYPSNPNLECYNIYCNIASGDYQNAYKCYLDSTKIQRTYAFGMELFLLMNKPSSTLESLDKFLNITSKKVSFYSQYFQMLIDRGHSKLVREYCQSNVPLLNIRSQLNYECVSIFFDLVDVDQKVQLFKTLPSLEEKIYKEIQEINKTRNDPWITEYLAKNKPWEKRNTLPPLSSEEMKFIRETYMDPKKLVITTRANREK</sequence>
<reference evidence="2 3" key="1">
    <citation type="journal article" date="2011" name="Genome Res.">
        <title>Phylogeny-wide analysis of social amoeba genomes highlights ancient origins for complex intercellular communication.</title>
        <authorList>
            <person name="Heidel A.J."/>
            <person name="Lawal H.M."/>
            <person name="Felder M."/>
            <person name="Schilde C."/>
            <person name="Helps N.R."/>
            <person name="Tunggal B."/>
            <person name="Rivero F."/>
            <person name="John U."/>
            <person name="Schleicher M."/>
            <person name="Eichinger L."/>
            <person name="Platzer M."/>
            <person name="Noegel A.A."/>
            <person name="Schaap P."/>
            <person name="Gloeckner G."/>
        </authorList>
    </citation>
    <scope>NUCLEOTIDE SEQUENCE [LARGE SCALE GENOMIC DNA]</scope>
    <source>
        <strain evidence="3">ATCC 26659 / Pp 5 / PN500</strain>
    </source>
</reference>
<feature type="region of interest" description="Disordered" evidence="1">
    <location>
        <begin position="39"/>
        <end position="63"/>
    </location>
</feature>
<comment type="caution">
    <text evidence="2">The sequence shown here is derived from an EMBL/GenBank/DDBJ whole genome shotgun (WGS) entry which is preliminary data.</text>
</comment>
<organism evidence="2 3">
    <name type="scientific">Heterostelium pallidum (strain ATCC 26659 / Pp 5 / PN500)</name>
    <name type="common">Cellular slime mold</name>
    <name type="synonym">Polysphondylium pallidum</name>
    <dbReference type="NCBI Taxonomy" id="670386"/>
    <lineage>
        <taxon>Eukaryota</taxon>
        <taxon>Amoebozoa</taxon>
        <taxon>Evosea</taxon>
        <taxon>Eumycetozoa</taxon>
        <taxon>Dictyostelia</taxon>
        <taxon>Acytosteliales</taxon>
        <taxon>Acytosteliaceae</taxon>
        <taxon>Heterostelium</taxon>
    </lineage>
</organism>
<evidence type="ECO:0000313" key="3">
    <source>
        <dbReference type="Proteomes" id="UP000001396"/>
    </source>
</evidence>
<dbReference type="InParanoid" id="D3B5B0"/>